<dbReference type="KEGG" id="mbak:MSBR3_1936"/>
<protein>
    <recommendedName>
        <fullName evidence="3">DUF4145 domain-containing protein</fullName>
    </recommendedName>
</protein>
<sequence length="211" mass="24756">MREFSLESLNHVFEMGEFEHCSYDNIETNFEISPEDFLTYAEYDLTAKYDHHLVNSLSNTKRAIDSQLDSLLIGFGLSERLKKLNFPKKIEFLNNIGVISPRILTKINRKRNLLEHEYKNPSEEEVEDALDVAILFINYTNKYLFQAITYLSIIYEDDEGRDLNSIELDWINGELIFSFPPLGENVVIKADQTNYEQYLKFYLKACTILLR</sequence>
<dbReference type="AlphaFoldDB" id="A0A0E3WW82"/>
<reference evidence="1" key="1">
    <citation type="submission" date="2014-07" db="EMBL/GenBank/DDBJ databases">
        <title>Methanogenic archaea and the global carbon cycle.</title>
        <authorList>
            <person name="Henriksen J.R."/>
            <person name="Luke J."/>
            <person name="Reinhart S."/>
            <person name="Benedict M.N."/>
            <person name="Youngblut N.D."/>
            <person name="Metcalf M.E."/>
            <person name="Whitaker R.J."/>
            <person name="Metcalf W.W."/>
        </authorList>
    </citation>
    <scope>NUCLEOTIDE SEQUENCE [LARGE SCALE GENOMIC DNA]</scope>
    <source>
        <strain evidence="1">3</strain>
    </source>
</reference>
<dbReference type="HOGENOM" id="CLU_112848_0_0_2"/>
<evidence type="ECO:0000313" key="1">
    <source>
        <dbReference type="EMBL" id="AKB82514.1"/>
    </source>
</evidence>
<dbReference type="OrthoDB" id="137349at2157"/>
<organism evidence="1 2">
    <name type="scientific">Methanosarcina barkeri 3</name>
    <dbReference type="NCBI Taxonomy" id="1434107"/>
    <lineage>
        <taxon>Archaea</taxon>
        <taxon>Methanobacteriati</taxon>
        <taxon>Methanobacteriota</taxon>
        <taxon>Stenosarchaea group</taxon>
        <taxon>Methanomicrobia</taxon>
        <taxon>Methanosarcinales</taxon>
        <taxon>Methanosarcinaceae</taxon>
        <taxon>Methanosarcina</taxon>
    </lineage>
</organism>
<proteinExistence type="predicted"/>
<keyword evidence="2" id="KW-1185">Reference proteome</keyword>
<dbReference type="EMBL" id="CP009517">
    <property type="protein sequence ID" value="AKB82514.1"/>
    <property type="molecule type" value="Genomic_DNA"/>
</dbReference>
<accession>A0A0E3WW82</accession>
<evidence type="ECO:0000313" key="2">
    <source>
        <dbReference type="Proteomes" id="UP000033066"/>
    </source>
</evidence>
<evidence type="ECO:0008006" key="3">
    <source>
        <dbReference type="Google" id="ProtNLM"/>
    </source>
</evidence>
<dbReference type="PATRIC" id="fig|1434107.4.peg.2484"/>
<dbReference type="Proteomes" id="UP000033066">
    <property type="component" value="Chromosome"/>
</dbReference>
<name>A0A0E3WW82_METBA</name>
<dbReference type="RefSeq" id="WP_155396791.1">
    <property type="nucleotide sequence ID" value="NZ_CP009517.1"/>
</dbReference>
<gene>
    <name evidence="1" type="ORF">MSBR3_1936</name>
</gene>
<dbReference type="GeneID" id="25418746"/>